<dbReference type="InterPro" id="IPR025110">
    <property type="entry name" value="AMP-bd_C"/>
</dbReference>
<evidence type="ECO:0000313" key="4">
    <source>
        <dbReference type="Proteomes" id="UP000032160"/>
    </source>
</evidence>
<dbReference type="GO" id="GO:0004467">
    <property type="term" value="F:long-chain fatty acid-CoA ligase activity"/>
    <property type="evidence" value="ECO:0007669"/>
    <property type="project" value="UniProtKB-EC"/>
</dbReference>
<dbReference type="InterPro" id="IPR000873">
    <property type="entry name" value="AMP-dep_synth/lig_dom"/>
</dbReference>
<dbReference type="RefSeq" id="WP_043949651.1">
    <property type="nucleotide sequence ID" value="NZ_HG966617.1"/>
</dbReference>
<dbReference type="KEGG" id="pect:BN1012_Phect576"/>
<dbReference type="EMBL" id="HG966617">
    <property type="protein sequence ID" value="CDO58790.1"/>
    <property type="molecule type" value="Genomic_DNA"/>
</dbReference>
<dbReference type="InterPro" id="IPR045851">
    <property type="entry name" value="AMP-bd_C_sf"/>
</dbReference>
<dbReference type="Pfam" id="PF13193">
    <property type="entry name" value="AMP-binding_C"/>
    <property type="match status" value="1"/>
</dbReference>
<name>X5MKQ1_9HYPH</name>
<dbReference type="NCBIfam" id="NF005863">
    <property type="entry name" value="PRK07798.1"/>
    <property type="match status" value="1"/>
</dbReference>
<evidence type="ECO:0000259" key="2">
    <source>
        <dbReference type="Pfam" id="PF13193"/>
    </source>
</evidence>
<dbReference type="InterPro" id="IPR042099">
    <property type="entry name" value="ANL_N_sf"/>
</dbReference>
<reference evidence="3 4" key="1">
    <citation type="journal article" date="2014" name="Front. Genet.">
        <title>Genome and metabolic network of "Candidatus Phaeomarinobacter ectocarpi" Ec32, a new candidate genus of Alphaproteobacteria frequently associated with brown algae.</title>
        <authorList>
            <person name="Dittami S.M."/>
            <person name="Barbeyron T."/>
            <person name="Boyen C."/>
            <person name="Cambefort J."/>
            <person name="Collet G."/>
            <person name="Delage L."/>
            <person name="Gobet A."/>
            <person name="Groisillier A."/>
            <person name="Leblanc C."/>
            <person name="Michel G."/>
            <person name="Scornet D."/>
            <person name="Siegel A."/>
            <person name="Tapia J.E."/>
            <person name="Tonon T."/>
        </authorList>
    </citation>
    <scope>NUCLEOTIDE SEQUENCE [LARGE SCALE GENOMIC DNA]</scope>
    <source>
        <strain evidence="3 4">Ec32</strain>
    </source>
</reference>
<dbReference type="Proteomes" id="UP000032160">
    <property type="component" value="Chromosome I"/>
</dbReference>
<evidence type="ECO:0000313" key="3">
    <source>
        <dbReference type="EMBL" id="CDO58790.1"/>
    </source>
</evidence>
<dbReference type="EC" id="6.2.1.3" evidence="3"/>
<sequence length="543" mass="58658">MAWNFGDILDTIAPVLPGDKPALIHIAKDGTAQIKSWAEFDARSNNLARQLIERGAKPGDKVAFYMRNRSEYAELLAACFKARLTHVNVNYRYQPDELHYIFDNSDAQTIVYGEEFADNIAELKQRLGKVGTFLEVTAGTPANDFADRYEDLTKIGNGGALGIERSGDDQLFLYTGGTTGMPKGVMWPADDLREAQLYALRALGEVPETLEALAAAIKETGTGAGPFIPACPMMHGTGLFTAIGNMMNGGCIVTLDNENLDPHAIWKAVNDYKVEQIAIVGDTFAKPMLKALEDEPGKYDLSSLVSIISSGVMWSLEVKRDMIPHMPQAMLMDSFGSSEGIGFGSSIFTADGEVKTAKFQIGERCKVFDENDQEVQPGSGKSGVIAVAQPIPLGYYKDEEKTAKTFRTINGMRYSIPGDFCTVEEDGTLTLLGRGSVCINTGGEKVYPEEVEEALKTHPAVEDALVVGLPDDKWGQAITGVITMASGESADEAALIAHVKDNLAHYKAPKRVLVAADAFRAPNGKADYKGATSFAKQELGIAS</sequence>
<dbReference type="PANTHER" id="PTHR43767">
    <property type="entry name" value="LONG-CHAIN-FATTY-ACID--COA LIGASE"/>
    <property type="match status" value="1"/>
</dbReference>
<keyword evidence="4" id="KW-1185">Reference proteome</keyword>
<dbReference type="OrthoDB" id="7415522at2"/>
<evidence type="ECO:0000259" key="1">
    <source>
        <dbReference type="Pfam" id="PF00501"/>
    </source>
</evidence>
<dbReference type="HOGENOM" id="CLU_000022_59_0_5"/>
<dbReference type="STRING" id="1458461.BN1012_Phect576"/>
<feature type="domain" description="AMP-dependent synthetase/ligase" evidence="1">
    <location>
        <begin position="17"/>
        <end position="390"/>
    </location>
</feature>
<feature type="domain" description="AMP-binding enzyme C-terminal" evidence="2">
    <location>
        <begin position="450"/>
        <end position="521"/>
    </location>
</feature>
<proteinExistence type="predicted"/>
<dbReference type="Gene3D" id="3.30.300.30">
    <property type="match status" value="1"/>
</dbReference>
<keyword evidence="3" id="KW-0436">Ligase</keyword>
<dbReference type="Pfam" id="PF00501">
    <property type="entry name" value="AMP-binding"/>
    <property type="match status" value="1"/>
</dbReference>
<protein>
    <submittedName>
        <fullName evidence="3">Long-chain-fatty-acid--CoA ligase</fullName>
        <ecNumber evidence="3">6.2.1.3</ecNumber>
    </submittedName>
</protein>
<dbReference type="PANTHER" id="PTHR43767:SF1">
    <property type="entry name" value="NONRIBOSOMAL PEPTIDE SYNTHASE PES1 (EUROFUNG)-RELATED"/>
    <property type="match status" value="1"/>
</dbReference>
<dbReference type="PATRIC" id="fig|1458461.3.peg.577"/>
<dbReference type="InterPro" id="IPR020845">
    <property type="entry name" value="AMP-binding_CS"/>
</dbReference>
<dbReference type="InterPro" id="IPR050237">
    <property type="entry name" value="ATP-dep_AMP-bd_enzyme"/>
</dbReference>
<dbReference type="PROSITE" id="PS00455">
    <property type="entry name" value="AMP_BINDING"/>
    <property type="match status" value="1"/>
</dbReference>
<gene>
    <name evidence="3" type="ORF">BN1012_Phect576</name>
</gene>
<dbReference type="SUPFAM" id="SSF56801">
    <property type="entry name" value="Acetyl-CoA synthetase-like"/>
    <property type="match status" value="1"/>
</dbReference>
<organism evidence="3 4">
    <name type="scientific">Candidatus Phaeomarinibacter ectocarpi</name>
    <dbReference type="NCBI Taxonomy" id="1458461"/>
    <lineage>
        <taxon>Bacteria</taxon>
        <taxon>Pseudomonadati</taxon>
        <taxon>Pseudomonadota</taxon>
        <taxon>Alphaproteobacteria</taxon>
        <taxon>Hyphomicrobiales</taxon>
        <taxon>Parvibaculaceae</taxon>
        <taxon>Candidatus Phaeomarinibacter</taxon>
    </lineage>
</organism>
<accession>X5MKQ1</accession>
<dbReference type="AlphaFoldDB" id="X5MKQ1"/>
<dbReference type="Gene3D" id="3.40.50.12780">
    <property type="entry name" value="N-terminal domain of ligase-like"/>
    <property type="match status" value="1"/>
</dbReference>